<feature type="region of interest" description="Carbamoyl phosphate synthetic domain" evidence="17">
    <location>
        <begin position="578"/>
        <end position="960"/>
    </location>
</feature>
<feature type="binding site" evidence="17">
    <location>
        <position position="301"/>
    </location>
    <ligand>
        <name>Mg(2+)</name>
        <dbReference type="ChEBI" id="CHEBI:18420"/>
        <label>2</label>
    </ligand>
</feature>
<dbReference type="Pfam" id="PF01678">
    <property type="entry name" value="DAP_epimerase"/>
    <property type="match status" value="2"/>
</dbReference>
<keyword evidence="5 17" id="KW-0436">Ligase</keyword>
<dbReference type="FunFam" id="3.40.50.20:FF:000001">
    <property type="entry name" value="Carbamoyl-phosphate synthase large chain"/>
    <property type="match status" value="2"/>
</dbReference>
<keyword evidence="9 17" id="KW-0547">Nucleotide-binding</keyword>
<feature type="binding site" evidence="17">
    <location>
        <position position="299"/>
    </location>
    <ligand>
        <name>Mn(2+)</name>
        <dbReference type="ChEBI" id="CHEBI:29035"/>
        <label>2</label>
    </ligand>
</feature>
<feature type="binding site" evidence="17">
    <location>
        <position position="299"/>
    </location>
    <ligand>
        <name>Mn(2+)</name>
        <dbReference type="ChEBI" id="CHEBI:29035"/>
        <label>1</label>
    </ligand>
</feature>
<feature type="binding site" evidence="16">
    <location>
        <position position="1291"/>
    </location>
    <ligand>
        <name>substrate</name>
    </ligand>
</feature>
<evidence type="ECO:0000256" key="13">
    <source>
        <dbReference type="ARBA" id="ARBA00023211"/>
    </source>
</evidence>
<dbReference type="FunFam" id="3.30.470.20:FF:000026">
    <property type="entry name" value="Carbamoyl-phosphate synthase large chain"/>
    <property type="match status" value="1"/>
</dbReference>
<feature type="site" description="Could be important to modulate the pK values of the two catalytic cysteine residues" evidence="16">
    <location>
        <position position="1342"/>
    </location>
</feature>
<dbReference type="NCBIfam" id="NF003671">
    <property type="entry name" value="PRK05294.1"/>
    <property type="match status" value="1"/>
</dbReference>
<evidence type="ECO:0000256" key="15">
    <source>
        <dbReference type="ARBA" id="ARBA00048816"/>
    </source>
</evidence>
<feature type="active site" description="Proton acceptor" evidence="16">
    <location>
        <position position="1351"/>
    </location>
</feature>
<feature type="binding site" evidence="17">
    <location>
        <position position="865"/>
    </location>
    <ligand>
        <name>Mn(2+)</name>
        <dbReference type="ChEBI" id="CHEBI:29035"/>
        <label>4</label>
    </ligand>
</feature>
<feature type="binding site" evidence="17">
    <location>
        <position position="810"/>
    </location>
    <ligand>
        <name>ATP</name>
        <dbReference type="ChEBI" id="CHEBI:30616"/>
        <label>2</label>
    </ligand>
</feature>
<feature type="binding site" evidence="16">
    <location>
        <position position="1172"/>
    </location>
    <ligand>
        <name>substrate</name>
    </ligand>
</feature>
<evidence type="ECO:0000256" key="5">
    <source>
        <dbReference type="ARBA" id="ARBA00022598"/>
    </source>
</evidence>
<evidence type="ECO:0000256" key="17">
    <source>
        <dbReference type="HAMAP-Rule" id="MF_01210"/>
    </source>
</evidence>
<feature type="binding site" evidence="17">
    <location>
        <position position="299"/>
    </location>
    <ligand>
        <name>Mg(2+)</name>
        <dbReference type="ChEBI" id="CHEBI:18420"/>
        <label>2</label>
    </ligand>
</feature>
<dbReference type="InterPro" id="IPR036897">
    <property type="entry name" value="CarbamoylP_synth_lsu_oligo_sf"/>
</dbReference>
<dbReference type="GO" id="GO:0044205">
    <property type="term" value="P:'de novo' UMP biosynthetic process"/>
    <property type="evidence" value="ECO:0007669"/>
    <property type="project" value="UniProtKB-UniRule"/>
</dbReference>
<dbReference type="GO" id="GO:0004087">
    <property type="term" value="F:carbamoyl-phosphate synthase (ammonia) activity"/>
    <property type="evidence" value="ECO:0007669"/>
    <property type="project" value="UniProtKB-EC"/>
</dbReference>
<evidence type="ECO:0000256" key="12">
    <source>
        <dbReference type="ARBA" id="ARBA00022975"/>
    </source>
</evidence>
<feature type="binding site" evidence="17">
    <location>
        <position position="851"/>
    </location>
    <ligand>
        <name>Mn(2+)</name>
        <dbReference type="ChEBI" id="CHEBI:29035"/>
        <label>3</label>
    </ligand>
</feature>
<reference evidence="20 21" key="1">
    <citation type="submission" date="2011-09" db="EMBL/GenBank/DDBJ databases">
        <title>The draft genome of Treponema saccharophilum DSM 2985.</title>
        <authorList>
            <consortium name="US DOE Joint Genome Institute (JGI-PGF)"/>
            <person name="Lucas S."/>
            <person name="Copeland A."/>
            <person name="Lapidus A."/>
            <person name="Glavina del Rio T."/>
            <person name="Dalin E."/>
            <person name="Tice H."/>
            <person name="Bruce D."/>
            <person name="Goodwin L."/>
            <person name="Pitluck S."/>
            <person name="Peters L."/>
            <person name="Kyrpides N."/>
            <person name="Mavromatis K."/>
            <person name="Ivanova N."/>
            <person name="Markowitz V."/>
            <person name="Cheng J.-F."/>
            <person name="Hugenholtz P."/>
            <person name="Woyke T."/>
            <person name="Wu D."/>
            <person name="Gronow S."/>
            <person name="Wellnitz S."/>
            <person name="Brambilla E."/>
            <person name="Klenk H.-P."/>
            <person name="Eisen J.A."/>
        </authorList>
    </citation>
    <scope>NUCLEOTIDE SEQUENCE [LARGE SCALE GENOMIC DNA]</scope>
    <source>
        <strain evidence="20 21">DSM 2985</strain>
    </source>
</reference>
<keyword evidence="13" id="KW-0464">Manganese</keyword>
<keyword evidence="8 17" id="KW-0677">Repeat</keyword>
<dbReference type="PRINTS" id="PR00098">
    <property type="entry name" value="CPSASE"/>
</dbReference>
<dbReference type="SUPFAM" id="SSF52335">
    <property type="entry name" value="Methylglyoxal synthase-like"/>
    <property type="match status" value="1"/>
</dbReference>
<dbReference type="GO" id="GO:0008837">
    <property type="term" value="F:diaminopimelate epimerase activity"/>
    <property type="evidence" value="ECO:0007669"/>
    <property type="project" value="UniProtKB-UniRule"/>
</dbReference>
<accession>H7EPM9</accession>
<feature type="binding site" evidence="16">
    <location>
        <position position="1121"/>
    </location>
    <ligand>
        <name>substrate</name>
    </ligand>
</feature>
<dbReference type="GO" id="GO:0005524">
    <property type="term" value="F:ATP binding"/>
    <property type="evidence" value="ECO:0007669"/>
    <property type="project" value="UniProtKB-UniRule"/>
</dbReference>
<dbReference type="InterPro" id="IPR011761">
    <property type="entry name" value="ATP-grasp"/>
</dbReference>
<feature type="binding site" evidence="17">
    <location>
        <position position="738"/>
    </location>
    <ligand>
        <name>ATP</name>
        <dbReference type="ChEBI" id="CHEBI:30616"/>
        <label>2</label>
    </ligand>
</feature>
<feature type="binding site" evidence="17">
    <location>
        <position position="285"/>
    </location>
    <ligand>
        <name>ATP</name>
        <dbReference type="ChEBI" id="CHEBI:30616"/>
        <label>1</label>
    </ligand>
</feature>
<dbReference type="HAMAP" id="MF_00197">
    <property type="entry name" value="DAP_epimerase"/>
    <property type="match status" value="1"/>
</dbReference>
<comment type="catalytic activity">
    <reaction evidence="14 17">
        <text>hydrogencarbonate + NH4(+) + 2 ATP = carbamoyl phosphate + 2 ADP + phosphate + 2 H(+)</text>
        <dbReference type="Rhea" id="RHEA:18029"/>
        <dbReference type="ChEBI" id="CHEBI:15378"/>
        <dbReference type="ChEBI" id="CHEBI:17544"/>
        <dbReference type="ChEBI" id="CHEBI:28938"/>
        <dbReference type="ChEBI" id="CHEBI:30616"/>
        <dbReference type="ChEBI" id="CHEBI:43474"/>
        <dbReference type="ChEBI" id="CHEBI:58228"/>
        <dbReference type="ChEBI" id="CHEBI:456216"/>
        <dbReference type="EC" id="6.3.4.16"/>
    </reaction>
</comment>
<feature type="domain" description="ATP-grasp" evidence="18">
    <location>
        <begin position="702"/>
        <end position="892"/>
    </location>
</feature>
<evidence type="ECO:0000256" key="8">
    <source>
        <dbReference type="ARBA" id="ARBA00022737"/>
    </source>
</evidence>
<dbReference type="Pfam" id="PF02142">
    <property type="entry name" value="MGS"/>
    <property type="match status" value="1"/>
</dbReference>
<dbReference type="STRING" id="907348.TresaDRAFT_0524"/>
<name>H7EPM9_9SPIR</name>
<evidence type="ECO:0000313" key="21">
    <source>
        <dbReference type="Proteomes" id="UP000003571"/>
    </source>
</evidence>
<dbReference type="SUPFAM" id="SSF48108">
    <property type="entry name" value="Carbamoyl phosphate synthetase, large subunit connection domain"/>
    <property type="match status" value="1"/>
</dbReference>
<evidence type="ECO:0000256" key="3">
    <source>
        <dbReference type="ARBA" id="ARBA00009799"/>
    </source>
</evidence>
<feature type="domain" description="MGS-like" evidence="19">
    <location>
        <begin position="961"/>
        <end position="1114"/>
    </location>
</feature>
<keyword evidence="21" id="KW-1185">Reference proteome</keyword>
<dbReference type="GO" id="GO:0009089">
    <property type="term" value="P:lysine biosynthetic process via diaminopimelate"/>
    <property type="evidence" value="ECO:0007669"/>
    <property type="project" value="UniProtKB-UniRule"/>
</dbReference>
<evidence type="ECO:0000256" key="9">
    <source>
        <dbReference type="ARBA" id="ARBA00022741"/>
    </source>
</evidence>
<feature type="binding site" evidence="16">
    <location>
        <begin position="1182"/>
        <end position="1183"/>
    </location>
    <ligand>
        <name>substrate</name>
    </ligand>
</feature>
<gene>
    <name evidence="16" type="primary">dapF</name>
    <name evidence="17" type="synonym">carB</name>
    <name evidence="20" type="ORF">TresaDRAFT_0524</name>
</gene>
<dbReference type="NCBIfam" id="NF009455">
    <property type="entry name" value="PRK12815.1"/>
    <property type="match status" value="1"/>
</dbReference>
<dbReference type="Gene3D" id="3.30.470.20">
    <property type="entry name" value="ATP-grasp fold, B domain"/>
    <property type="match status" value="2"/>
</dbReference>
<evidence type="ECO:0000256" key="14">
    <source>
        <dbReference type="ARBA" id="ARBA00047359"/>
    </source>
</evidence>
<dbReference type="OrthoDB" id="9804197at2"/>
<dbReference type="UniPathway" id="UPA00068">
    <property type="reaction ID" value="UER00171"/>
</dbReference>
<proteinExistence type="inferred from homology"/>
<feature type="binding site" evidence="17">
    <location>
        <position position="863"/>
    </location>
    <ligand>
        <name>Mg(2+)</name>
        <dbReference type="ChEBI" id="CHEBI:18420"/>
        <label>4</label>
    </ligand>
</feature>
<feature type="binding site" evidence="16">
    <location>
        <begin position="1342"/>
        <end position="1343"/>
    </location>
    <ligand>
        <name>substrate</name>
    </ligand>
</feature>
<dbReference type="Gene3D" id="1.10.1030.10">
    <property type="entry name" value="Carbamoyl-phosphate synthetase, large subunit oligomerisation domain"/>
    <property type="match status" value="1"/>
</dbReference>
<dbReference type="InterPro" id="IPR005480">
    <property type="entry name" value="CPSase_lsu_oligo"/>
</dbReference>
<feature type="binding site" evidence="17">
    <location>
        <position position="216"/>
    </location>
    <ligand>
        <name>ATP</name>
        <dbReference type="ChEBI" id="CHEBI:30616"/>
        <label>1</label>
    </ligand>
</feature>
<evidence type="ECO:0000256" key="1">
    <source>
        <dbReference type="ARBA" id="ARBA00001936"/>
    </source>
</evidence>
<dbReference type="NCBIfam" id="TIGR01369">
    <property type="entry name" value="CPSaseII_lrg"/>
    <property type="match status" value="1"/>
</dbReference>
<feature type="binding site" evidence="17">
    <location>
        <position position="177"/>
    </location>
    <ligand>
        <name>ATP</name>
        <dbReference type="ChEBI" id="CHEBI:30616"/>
        <label>1</label>
    </ligand>
</feature>
<dbReference type="PROSITE" id="PS00866">
    <property type="entry name" value="CPSASE_1"/>
    <property type="match status" value="1"/>
</dbReference>
<feature type="binding site" evidence="16">
    <location>
        <position position="1324"/>
    </location>
    <ligand>
        <name>substrate</name>
    </ligand>
</feature>
<dbReference type="NCBIfam" id="TIGR00652">
    <property type="entry name" value="DapF"/>
    <property type="match status" value="1"/>
</dbReference>
<dbReference type="GO" id="GO:0004088">
    <property type="term" value="F:carbamoyl-phosphate synthase (glutamine-hydrolyzing) activity"/>
    <property type="evidence" value="ECO:0007669"/>
    <property type="project" value="UniProtKB-UniRule"/>
</dbReference>
<dbReference type="PANTHER" id="PTHR11405">
    <property type="entry name" value="CARBAMOYLTRANSFERASE FAMILY MEMBER"/>
    <property type="match status" value="1"/>
</dbReference>
<dbReference type="UniPathway" id="UPA00034">
    <property type="reaction ID" value="UER00025"/>
</dbReference>
<feature type="binding site" evidence="17">
    <location>
        <position position="851"/>
    </location>
    <ligand>
        <name>ATP</name>
        <dbReference type="ChEBI" id="CHEBI:30616"/>
        <label>2</label>
    </ligand>
</feature>
<dbReference type="PANTHER" id="PTHR11405:SF53">
    <property type="entry name" value="CARBAMOYL-PHOSPHATE SYNTHASE [AMMONIA], MITOCHONDRIAL"/>
    <property type="match status" value="1"/>
</dbReference>
<dbReference type="RefSeq" id="WP_002706609.1">
    <property type="nucleotide sequence ID" value="NZ_AGRW01000055.1"/>
</dbReference>
<feature type="binding site" evidence="17">
    <location>
        <position position="211"/>
    </location>
    <ligand>
        <name>ATP</name>
        <dbReference type="ChEBI" id="CHEBI:30616"/>
        <label>1</label>
    </ligand>
</feature>
<dbReference type="InterPro" id="IPR005479">
    <property type="entry name" value="CPAse_ATP-bd"/>
</dbReference>
<dbReference type="EC" id="6.3.5.5" evidence="17"/>
<dbReference type="SMART" id="SM01096">
    <property type="entry name" value="CPSase_L_D3"/>
    <property type="match status" value="1"/>
</dbReference>
<dbReference type="PROSITE" id="PS51855">
    <property type="entry name" value="MGS"/>
    <property type="match status" value="1"/>
</dbReference>
<dbReference type="PROSITE" id="PS00867">
    <property type="entry name" value="CPSASE_2"/>
    <property type="match status" value="2"/>
</dbReference>
<feature type="binding site" evidence="17">
    <location>
        <position position="851"/>
    </location>
    <ligand>
        <name>Mg(2+)</name>
        <dbReference type="ChEBI" id="CHEBI:18420"/>
        <label>3</label>
    </ligand>
</feature>
<evidence type="ECO:0000256" key="2">
    <source>
        <dbReference type="ARBA" id="ARBA00005077"/>
    </source>
</evidence>
<feature type="binding site" evidence="17">
    <location>
        <position position="209"/>
    </location>
    <ligand>
        <name>ATP</name>
        <dbReference type="ChEBI" id="CHEBI:30616"/>
        <label>1</label>
    </ligand>
</feature>
<keyword evidence="16" id="KW-0457">Lysine biosynthesis</keyword>
<comment type="subunit">
    <text evidence="17">Composed of two chains; the small (or glutamine) chain promotes the hydrolysis of glutamine to ammonia, which is used by the large (or ammonia) chain to synthesize carbamoyl phosphate. Tetramer of heterodimers (alpha,beta)4.</text>
</comment>
<comment type="pathway">
    <text evidence="2 17">Amino-acid biosynthesis; L-arginine biosynthesis; carbamoyl phosphate from bicarbonate: step 1/1.</text>
</comment>
<keyword evidence="16" id="KW-0963">Cytoplasm</keyword>
<feature type="binding site" evidence="17">
    <location>
        <position position="808"/>
    </location>
    <ligand>
        <name>ATP</name>
        <dbReference type="ChEBI" id="CHEBI:30616"/>
        <label>2</label>
    </ligand>
</feature>
<comment type="catalytic activity">
    <reaction evidence="15 17">
        <text>hydrogencarbonate + L-glutamine + 2 ATP + H2O = carbamoyl phosphate + L-glutamate + 2 ADP + phosphate + 2 H(+)</text>
        <dbReference type="Rhea" id="RHEA:18633"/>
        <dbReference type="ChEBI" id="CHEBI:15377"/>
        <dbReference type="ChEBI" id="CHEBI:15378"/>
        <dbReference type="ChEBI" id="CHEBI:17544"/>
        <dbReference type="ChEBI" id="CHEBI:29985"/>
        <dbReference type="ChEBI" id="CHEBI:30616"/>
        <dbReference type="ChEBI" id="CHEBI:43474"/>
        <dbReference type="ChEBI" id="CHEBI:58228"/>
        <dbReference type="ChEBI" id="CHEBI:58359"/>
        <dbReference type="ChEBI" id="CHEBI:456216"/>
        <dbReference type="EC" id="6.3.5.5"/>
    </reaction>
</comment>
<comment type="pathway">
    <text evidence="17">Pyrimidine metabolism; UMP biosynthesis via de novo pathway; (S)-dihydroorotate from bicarbonate: step 1/3.</text>
</comment>
<feature type="binding site" evidence="17">
    <location>
        <position position="170"/>
    </location>
    <ligand>
        <name>ATP</name>
        <dbReference type="ChEBI" id="CHEBI:30616"/>
        <label>1</label>
    </ligand>
</feature>
<comment type="function">
    <text evidence="17">Large subunit of the glutamine-dependent carbamoyl phosphate synthetase (CPSase). CPSase catalyzes the formation of carbamoyl phosphate from the ammonia moiety of glutamine, carbonate, and phosphate donated by ATP, constituting the first step of 2 biosynthetic pathways, one leading to arginine and/or urea and the other to pyrimidine nucleotides. The large subunit (synthetase) binds the substrates ammonia (free or transferred from glutamine from the small subunit), hydrogencarbonate and ATP and carries out an ATP-coupled ligase reaction, activating hydrogencarbonate by forming carboxy phosphate which reacts with ammonia to form carbamoyl phosphate.</text>
</comment>
<dbReference type="EC" id="5.1.1.7" evidence="16"/>
<dbReference type="GO" id="GO:0046872">
    <property type="term" value="F:metal ion binding"/>
    <property type="evidence" value="ECO:0007669"/>
    <property type="project" value="UniProtKB-KW"/>
</dbReference>
<sequence>MPLNKDIHKVMVIGSGPIIIGQAAEFDYAGSQACKALKEQGLEVVLVNSNPATLMTDHTMADQIYIEPLIPETIERIIEKEKPDSILSSLGGQTGLTLCMELAKSGFLDSHGVRLLGAKPETIDKAEDRQLFKDTMEKIGEPCIPSKVVTTLEDAVDFAENEIGYPVIIRPAFTLGGTGGGIAYNHDEMMEIAQNGLHRSPIHQILVEKCISGWKEVEFEVMRDHSGNVLTVCSMENFDPVGVHTGDSIVIAPTVTLSDKEYQMLRSAALNIISSLDMEGGCNCQFALNPESFEYAVIEVNPRVSRSSALASKATGYPIAKVATLIAIGYNLDEIPNFVTKKTAACFEPVLDYVVVKFPKFPFDKFVYASRKLGTQMKATGEVMAIGHNFETAIMKAARGAEIGVKSLTLPVFEEESDEEIRRRVGECTDQRIFAIFAAIKRGIMSIEEIHSVTKIDTWFLEKLRNLANIENEFAALKEKKIEPTQEMYVRAKKLGYPDSVISAISGAKIIGAGGILAEADEAKKLSAEGKLAHIAPSFKMVDTCAGEFSAETPYFYAGYDSENEAGAFLKERESEGKKSKKGTVIVLGSGPIRIGQGIEFDYASVQCVWALKKLGYDVVTINNNPETVSTDFDTADRLYFEPLTPEDVMGVYNTEKPVGVVVAFGGGTAIKLAKFLSDQGIRILGTSADAIDLAEDRERFEELCARLNIKRPKGLTVFTEKEALEATSKLGYPVLLRPSYVLGGQNMIVAFNDDDVREYMKIILAQGIENPVLIDQYMMGIELEVDGICDGEDILIPGIMEHIERTGIHSGDSIAVYPSWNLNDVLRQKIIRQSKDLAIQLGTKGLVNIQYLIYNNDLYIIEVNPRSSRTVPYISKVTGVPMVELAVRAMLGEKIRDMGFGTGLHRIPPYFAVKVPVFSFEKLMDVDTHLGPEMKSTGEVLGIASTREEAIYKGLIAAGYKLNHPTKAAANPLGVLFTIRTTDHFEIPDLARKFYDMGFKLYATEGTARVISDFGMEVQVVAKIKENPNDNVLTLLDSGKIAYIISTSAKGRNPRADSVKIRRHAVERDIPCLTAIDTANAIADCLKSAYSAENVELVDINKLRTSKQKIEFTKMQSTGNDFIVVNAMEQPVKNPAGLAVRLCDRRTQVGADSLVLIEKSDKADATMRFFNRDGTESRMAGNAIRAVAKYLYDNNINGIADRHEPSSPTATLTVDTEAGVKSLLLYKLNGKVNSVRVDMGAPKFKPKNIPTNLGVAPVSLGGKTPAEAVVAQKIDVAGNSYSVTSVAVGNPHCVVFSKFVDKERVTEVGPMIENHPAFPERTNVEFVRVVGKNELKMRTWERGNGETPACGTGACAAAVAAVLNGFCPLDEDITVKVRGGELIVRYTGETVFLTGTTAVCFSGEIEI</sequence>
<keyword evidence="12 17" id="KW-0665">Pyrimidine biosynthesis</keyword>
<dbReference type="GO" id="GO:0006526">
    <property type="term" value="P:L-arginine biosynthetic process"/>
    <property type="evidence" value="ECO:0007669"/>
    <property type="project" value="UniProtKB-UniRule"/>
</dbReference>
<feature type="binding site" evidence="17">
    <location>
        <position position="285"/>
    </location>
    <ligand>
        <name>Mn(2+)</name>
        <dbReference type="ChEBI" id="CHEBI:29035"/>
        <label>1</label>
    </ligand>
</feature>
<evidence type="ECO:0000313" key="20">
    <source>
        <dbReference type="EMBL" id="EIC00430.1"/>
    </source>
</evidence>
<evidence type="ECO:0000256" key="4">
    <source>
        <dbReference type="ARBA" id="ARBA00022571"/>
    </source>
</evidence>
<dbReference type="Gene3D" id="3.10.310.10">
    <property type="entry name" value="Diaminopimelate Epimerase, Chain A, domain 1"/>
    <property type="match status" value="2"/>
</dbReference>
<dbReference type="Proteomes" id="UP000003571">
    <property type="component" value="Unassembled WGS sequence"/>
</dbReference>
<dbReference type="SMART" id="SM00851">
    <property type="entry name" value="MGS"/>
    <property type="match status" value="1"/>
</dbReference>
<feature type="domain" description="ATP-grasp" evidence="18">
    <location>
        <begin position="133"/>
        <end position="328"/>
    </location>
</feature>
<dbReference type="InterPro" id="IPR005483">
    <property type="entry name" value="CPSase_dom"/>
</dbReference>
<feature type="binding site" evidence="17">
    <location>
        <position position="863"/>
    </location>
    <ligand>
        <name>ATP</name>
        <dbReference type="ChEBI" id="CHEBI:30616"/>
        <label>2</label>
    </ligand>
</feature>
<protein>
    <recommendedName>
        <fullName evidence="16 17">Multifunctional fusion protein</fullName>
    </recommendedName>
    <domain>
        <recommendedName>
            <fullName evidence="16">Diaminopimelate epimerase</fullName>
            <shortName evidence="16">DAP epimerase</shortName>
            <ecNumber evidence="16">5.1.1.7</ecNumber>
        </recommendedName>
        <alternativeName>
            <fullName evidence="16">PLP-independent amino acid racemase</fullName>
        </alternativeName>
    </domain>
    <domain>
        <recommendedName>
            <fullName evidence="17">Carbamoyl phosphate synthase large chain</fullName>
            <ecNumber evidence="17">6.3.4.16</ecNumber>
            <ecNumber evidence="17">6.3.5.5</ecNumber>
        </recommendedName>
        <alternativeName>
            <fullName evidence="17">Carbamoyl phosphate synthetase ammonia chain</fullName>
        </alternativeName>
    </domain>
</protein>
<comment type="caution">
    <text evidence="16">Lacks conserved residue(s) required for the propagation of feature annotation.</text>
</comment>
<evidence type="ECO:0000259" key="18">
    <source>
        <dbReference type="PROSITE" id="PS50975"/>
    </source>
</evidence>
<dbReference type="SUPFAM" id="SSF54506">
    <property type="entry name" value="Diaminopimelate epimerase-like"/>
    <property type="match status" value="2"/>
</dbReference>
<dbReference type="PROSITE" id="PS50975">
    <property type="entry name" value="ATP_GRASP"/>
    <property type="match status" value="2"/>
</dbReference>
<comment type="pathway">
    <text evidence="16">Amino-acid biosynthesis; L-lysine biosynthesis via DAP pathway; DL-2,6-diaminopimelate from LL-2,6-diaminopimelate: step 1/1.</text>
</comment>
<comment type="cofactor">
    <cofactor evidence="17">
        <name>Mg(2+)</name>
        <dbReference type="ChEBI" id="CHEBI:18420"/>
    </cofactor>
    <cofactor evidence="17">
        <name>Mn(2+)</name>
        <dbReference type="ChEBI" id="CHEBI:29035"/>
    </cofactor>
    <text evidence="17">Binds 4 Mg(2+) or Mn(2+) ions per subunit.</text>
</comment>
<dbReference type="InterPro" id="IPR001653">
    <property type="entry name" value="DAP_epimerase_DapF"/>
</dbReference>
<dbReference type="eggNOG" id="COG0458">
    <property type="taxonomic scope" value="Bacteria"/>
</dbReference>
<evidence type="ECO:0000256" key="10">
    <source>
        <dbReference type="ARBA" id="ARBA00022840"/>
    </source>
</evidence>
<feature type="binding site" evidence="17">
    <location>
        <position position="176"/>
    </location>
    <ligand>
        <name>ATP</name>
        <dbReference type="ChEBI" id="CHEBI:30616"/>
        <label>1</label>
    </ligand>
</feature>
<dbReference type="InterPro" id="IPR036914">
    <property type="entry name" value="MGS-like_dom_sf"/>
</dbReference>
<feature type="binding site" evidence="17">
    <location>
        <position position="129"/>
    </location>
    <ligand>
        <name>ATP</name>
        <dbReference type="ChEBI" id="CHEBI:30616"/>
        <label>1</label>
    </ligand>
</feature>
<feature type="binding site" evidence="17">
    <location>
        <position position="285"/>
    </location>
    <ligand>
        <name>Mg(2+)</name>
        <dbReference type="ChEBI" id="CHEBI:18420"/>
        <label>1</label>
    </ligand>
</feature>
<dbReference type="UniPathway" id="UPA00070">
    <property type="reaction ID" value="UER00115"/>
</dbReference>
<dbReference type="GO" id="GO:0005737">
    <property type="term" value="C:cytoplasm"/>
    <property type="evidence" value="ECO:0007669"/>
    <property type="project" value="UniProtKB-SubCell"/>
</dbReference>
<dbReference type="FunFam" id="3.30.470.20:FF:000001">
    <property type="entry name" value="Carbamoyl-phosphate synthase large chain"/>
    <property type="match status" value="1"/>
</dbReference>
<feature type="binding site" evidence="17">
    <location>
        <position position="809"/>
    </location>
    <ligand>
        <name>ATP</name>
        <dbReference type="ChEBI" id="CHEBI:30616"/>
        <label>2</label>
    </ligand>
</feature>
<evidence type="ECO:0000256" key="16">
    <source>
        <dbReference type="HAMAP-Rule" id="MF_00197"/>
    </source>
</evidence>
<feature type="region of interest" description="Allosteric domain" evidence="17">
    <location>
        <begin position="961"/>
        <end position="1408"/>
    </location>
</feature>
<feature type="binding site" evidence="17">
    <location>
        <position position="299"/>
    </location>
    <ligand>
        <name>Mg(2+)</name>
        <dbReference type="ChEBI" id="CHEBI:18420"/>
        <label>1</label>
    </ligand>
</feature>
<evidence type="ECO:0000256" key="7">
    <source>
        <dbReference type="ARBA" id="ARBA00022723"/>
    </source>
</evidence>
<dbReference type="PATRIC" id="fig|907348.3.peg.2938"/>
<feature type="binding site" evidence="17">
    <location>
        <position position="242"/>
    </location>
    <ligand>
        <name>ATP</name>
        <dbReference type="ChEBI" id="CHEBI:30616"/>
        <label>1</label>
    </ligand>
</feature>
<comment type="caution">
    <text evidence="20">The sequence shown here is derived from an EMBL/GenBank/DDBJ whole genome shotgun (WGS) entry which is preliminary data.</text>
</comment>
<dbReference type="EC" id="6.3.4.16" evidence="17"/>
<feature type="binding site" evidence="17">
    <location>
        <position position="811"/>
    </location>
    <ligand>
        <name>ATP</name>
        <dbReference type="ChEBI" id="CHEBI:30616"/>
        <label>2</label>
    </ligand>
</feature>
<feature type="binding site" evidence="17">
    <location>
        <position position="863"/>
    </location>
    <ligand>
        <name>Mg(2+)</name>
        <dbReference type="ChEBI" id="CHEBI:18420"/>
        <label>3</label>
    </ligand>
</feature>
<feature type="binding site" evidence="17">
    <location>
        <position position="244"/>
    </location>
    <ligand>
        <name>ATP</name>
        <dbReference type="ChEBI" id="CHEBI:30616"/>
        <label>1</label>
    </ligand>
</feature>
<dbReference type="InterPro" id="IPR058047">
    <property type="entry name" value="CPSase_preATP-grasp"/>
</dbReference>
<comment type="cofactor">
    <cofactor evidence="1">
        <name>Mn(2+)</name>
        <dbReference type="ChEBI" id="CHEBI:29035"/>
    </cofactor>
</comment>
<comment type="similarity">
    <text evidence="3 17">Belongs to the CarB family.</text>
</comment>
<comment type="function">
    <text evidence="16">Catalyzes the stereoinversion of LL-2,6-diaminopimelate (L,L-DAP) to meso-diaminopimelate (meso-DAP), a precursor of L-lysine and an essential component of the bacterial peptidoglycan.</text>
</comment>
<evidence type="ECO:0000256" key="11">
    <source>
        <dbReference type="ARBA" id="ARBA00022842"/>
    </source>
</evidence>
<evidence type="ECO:0000256" key="6">
    <source>
        <dbReference type="ARBA" id="ARBA00022605"/>
    </source>
</evidence>
<dbReference type="Pfam" id="PF02786">
    <property type="entry name" value="CPSase_L_D2"/>
    <property type="match status" value="2"/>
</dbReference>
<keyword evidence="10 17" id="KW-0067">ATP-binding</keyword>
<dbReference type="Gene3D" id="3.40.50.20">
    <property type="match status" value="2"/>
</dbReference>
<evidence type="ECO:0000259" key="19">
    <source>
        <dbReference type="PROSITE" id="PS51855"/>
    </source>
</evidence>
<dbReference type="Pfam" id="PF25596">
    <property type="entry name" value="CPSase_L_D1"/>
    <property type="match status" value="2"/>
</dbReference>
<dbReference type="Pfam" id="PF02787">
    <property type="entry name" value="CPSase_L_D3"/>
    <property type="match status" value="1"/>
</dbReference>
<feature type="region of interest" description="Carboxyphosphate synthetic domain" evidence="17">
    <location>
        <begin position="1"/>
        <end position="402"/>
    </location>
</feature>
<dbReference type="InterPro" id="IPR011607">
    <property type="entry name" value="MGS-like_dom"/>
</dbReference>
<dbReference type="SUPFAM" id="SSF56059">
    <property type="entry name" value="Glutathione synthetase ATP-binding domain-like"/>
    <property type="match status" value="2"/>
</dbReference>
<dbReference type="EMBL" id="AGRW01000055">
    <property type="protein sequence ID" value="EIC00430.1"/>
    <property type="molecule type" value="Genomic_DNA"/>
</dbReference>
<dbReference type="InterPro" id="IPR016185">
    <property type="entry name" value="PreATP-grasp_dom_sf"/>
</dbReference>
<feature type="binding site" evidence="17">
    <location>
        <position position="243"/>
    </location>
    <ligand>
        <name>ATP</name>
        <dbReference type="ChEBI" id="CHEBI:30616"/>
        <label>1</label>
    </ligand>
</feature>
<feature type="binding site" evidence="16">
    <location>
        <begin position="1352"/>
        <end position="1353"/>
    </location>
    <ligand>
        <name>substrate</name>
    </ligand>
</feature>
<comment type="subcellular location">
    <subcellularLocation>
        <location evidence="16">Cytoplasm</location>
    </subcellularLocation>
</comment>
<keyword evidence="16" id="KW-0413">Isomerase</keyword>
<dbReference type="InterPro" id="IPR006275">
    <property type="entry name" value="CPSase_lsu"/>
</dbReference>
<feature type="binding site" evidence="17">
    <location>
        <position position="865"/>
    </location>
    <ligand>
        <name>Mg(2+)</name>
        <dbReference type="ChEBI" id="CHEBI:18420"/>
        <label>4</label>
    </ligand>
</feature>
<keyword evidence="11" id="KW-0460">Magnesium</keyword>
<feature type="binding site" evidence="17">
    <location>
        <position position="783"/>
    </location>
    <ligand>
        <name>ATP</name>
        <dbReference type="ChEBI" id="CHEBI:30616"/>
        <label>2</label>
    </ligand>
</feature>
<comment type="catalytic activity">
    <reaction evidence="16">
        <text>(2S,6S)-2,6-diaminopimelate = meso-2,6-diaminopimelate</text>
        <dbReference type="Rhea" id="RHEA:15393"/>
        <dbReference type="ChEBI" id="CHEBI:57609"/>
        <dbReference type="ChEBI" id="CHEBI:57791"/>
        <dbReference type="EC" id="5.1.1.7"/>
    </reaction>
</comment>
<feature type="binding site" evidence="17">
    <location>
        <position position="777"/>
    </location>
    <ligand>
        <name>ATP</name>
        <dbReference type="ChEBI" id="CHEBI:30616"/>
        <label>2</label>
    </ligand>
</feature>
<dbReference type="HAMAP" id="MF_01210_B">
    <property type="entry name" value="CPSase_L_chain_B"/>
    <property type="match status" value="1"/>
</dbReference>
<comment type="similarity">
    <text evidence="16">Belongs to the diaminopimelate epimerase family.</text>
</comment>
<dbReference type="SUPFAM" id="SSF52440">
    <property type="entry name" value="PreATP-grasp domain"/>
    <property type="match status" value="2"/>
</dbReference>
<feature type="binding site" evidence="17">
    <location>
        <position position="299"/>
    </location>
    <ligand>
        <name>ATP</name>
        <dbReference type="ChEBI" id="CHEBI:30616"/>
        <label>1</label>
    </ligand>
</feature>
<comment type="domain">
    <text evidence="17">The large subunit is composed of 2 ATP-grasp domains that are involved in binding the 2 ATP molecules needed for carbamoyl phosphate synthesis. The N-terminal ATP-grasp domain (referred to as the carboxyphosphate synthetic component) catalyzes the ATP-dependent phosphorylation of hydrogencarbonate to carboxyphosphate and the subsequent nucleophilic attack by ammonia to form a carbamate intermediate. The C-terminal ATP-grasp domain (referred to as the carbamoyl phosphate synthetic component) then catalyzes the phosphorylation of carbamate with the second ATP to form the end product carbamoyl phosphate. The reactive and unstable enzyme intermediates are sequentially channeled from one active site to the next through the interior of the protein over a distance of at least 96 A.</text>
</comment>
<feature type="binding site" evidence="17">
    <location>
        <position position="863"/>
    </location>
    <ligand>
        <name>Mn(2+)</name>
        <dbReference type="ChEBI" id="CHEBI:29035"/>
        <label>3</label>
    </ligand>
</feature>
<dbReference type="Gene3D" id="3.40.50.1380">
    <property type="entry name" value="Methylglyoxal synthase-like domain"/>
    <property type="match status" value="1"/>
</dbReference>
<dbReference type="FunFam" id="1.10.1030.10:FF:000002">
    <property type="entry name" value="Carbamoyl-phosphate synthase large chain"/>
    <property type="match status" value="1"/>
</dbReference>
<feature type="binding site" evidence="17">
    <location>
        <position position="863"/>
    </location>
    <ligand>
        <name>Mn(2+)</name>
        <dbReference type="ChEBI" id="CHEBI:29035"/>
        <label>4</label>
    </ligand>
</feature>
<comment type="subunit">
    <text evidence="16">Homodimer.</text>
</comment>
<keyword evidence="7" id="KW-0479">Metal-binding</keyword>
<keyword evidence="6 16" id="KW-0028">Amino-acid biosynthesis</keyword>
<keyword evidence="4 17" id="KW-0055">Arginine biosynthesis</keyword>
<feature type="binding site" evidence="17">
    <location>
        <position position="301"/>
    </location>
    <ligand>
        <name>Mn(2+)</name>
        <dbReference type="ChEBI" id="CHEBI:29035"/>
        <label>2</label>
    </ligand>
</feature>
<feature type="site" description="Could be important to modulate the pK values of the two catalytic cysteine residues" evidence="16">
    <location>
        <position position="1293"/>
    </location>
</feature>
<dbReference type="GO" id="GO:0006541">
    <property type="term" value="P:glutamine metabolic process"/>
    <property type="evidence" value="ECO:0007669"/>
    <property type="project" value="TreeGrafter"/>
</dbReference>
<organism evidence="20 21">
    <name type="scientific">Treponema saccharophilum DSM 2985</name>
    <dbReference type="NCBI Taxonomy" id="907348"/>
    <lineage>
        <taxon>Bacteria</taxon>
        <taxon>Pseudomonadati</taxon>
        <taxon>Spirochaetota</taxon>
        <taxon>Spirochaetia</taxon>
        <taxon>Spirochaetales</taxon>
        <taxon>Treponemataceae</taxon>
        <taxon>Treponema</taxon>
    </lineage>
</organism>